<dbReference type="Proteomes" id="UP000008815">
    <property type="component" value="Chromosome 3"/>
</dbReference>
<evidence type="ECO:0000256" key="2">
    <source>
        <dbReference type="ARBA" id="ARBA00022679"/>
    </source>
</evidence>
<dbReference type="InterPro" id="IPR012893">
    <property type="entry name" value="HipA-like_C"/>
</dbReference>
<dbReference type="Pfam" id="PF13657">
    <property type="entry name" value="Couple_hipA"/>
    <property type="match status" value="1"/>
</dbReference>
<dbReference type="STRING" id="395019.BMULJ_06107"/>
<evidence type="ECO:0000256" key="3">
    <source>
        <dbReference type="ARBA" id="ARBA00022777"/>
    </source>
</evidence>
<feature type="domain" description="HipA N-terminal subdomain 1" evidence="5">
    <location>
        <begin position="10"/>
        <end position="108"/>
    </location>
</feature>
<gene>
    <name evidence="6" type="ordered locus">BMULJ_06107</name>
</gene>
<keyword evidence="3" id="KW-0418">Kinase</keyword>
<name>A0A0H3KZJ8_BURM1</name>
<evidence type="ECO:0008006" key="8">
    <source>
        <dbReference type="Google" id="ProtNLM"/>
    </source>
</evidence>
<protein>
    <recommendedName>
        <fullName evidence="8">Type II toxin-antitoxin system HipA family toxin</fullName>
    </recommendedName>
</protein>
<evidence type="ECO:0000313" key="6">
    <source>
        <dbReference type="EMBL" id="BAG47906.1"/>
    </source>
</evidence>
<dbReference type="PANTHER" id="PTHR37419">
    <property type="entry name" value="SERINE/THREONINE-PROTEIN KINASE TOXIN HIPA"/>
    <property type="match status" value="1"/>
</dbReference>
<dbReference type="Pfam" id="PF07804">
    <property type="entry name" value="HipA_C"/>
    <property type="match status" value="1"/>
</dbReference>
<dbReference type="NCBIfam" id="TIGR03071">
    <property type="entry name" value="couple_hipA"/>
    <property type="match status" value="1"/>
</dbReference>
<accession>A0A0H3KZJ8</accession>
<sequence length="440" mass="48682">MTERTLIAAIGAEPIGTLHENRNLWAFEYAPSWLAHPAHFALSPHLPLQADMLRDGATTRPVQWYFDNLLPEEAVRALLARDAGLPDIGDAFALLEHYGRESAGSVTLRLPDDAADDDTTLRPLDAAALDARIRALPAVPLTHDAPKKMSLAGAQHKLPVVLRDGRLFEPSGQAVSTHILKPNHPHAHDYPHSVVNEWFVMTLARRVGLDVPDVERRYVPAPVYVIRRFDRIDTDAGVERRHAIDGCQVLNLPATMKYTGWSLDALAALANACRAPAPVRLRIFRWLVFCVIVGNGDSHLKNLSFIVGDSGLALAPHYDLLCDSVYETAAYSARGRWPDLTEFTRPVAGVQRYADFTRDVLERAGAALGLTRATAQRHLDTLVAQIPAHADALLAEVARENDAMRDARPELTATLGGEMHLLRAIRHIVIQEMVERLRPR</sequence>
<evidence type="ECO:0000256" key="1">
    <source>
        <dbReference type="ARBA" id="ARBA00010164"/>
    </source>
</evidence>
<dbReference type="GO" id="GO:0004674">
    <property type="term" value="F:protein serine/threonine kinase activity"/>
    <property type="evidence" value="ECO:0007669"/>
    <property type="project" value="TreeGrafter"/>
</dbReference>
<organism evidence="6 7">
    <name type="scientific">Burkholderia multivorans (strain ATCC 17616 / 249)</name>
    <dbReference type="NCBI Taxonomy" id="395019"/>
    <lineage>
        <taxon>Bacteria</taxon>
        <taxon>Pseudomonadati</taxon>
        <taxon>Pseudomonadota</taxon>
        <taxon>Betaproteobacteria</taxon>
        <taxon>Burkholderiales</taxon>
        <taxon>Burkholderiaceae</taxon>
        <taxon>Burkholderia</taxon>
        <taxon>Burkholderia cepacia complex</taxon>
    </lineage>
</organism>
<feature type="domain" description="HipA-like C-terminal" evidence="4">
    <location>
        <begin position="149"/>
        <end position="388"/>
    </location>
</feature>
<dbReference type="InterPro" id="IPR017508">
    <property type="entry name" value="HipA_N1"/>
</dbReference>
<dbReference type="KEGG" id="bmu:Bmul_5391"/>
<dbReference type="GO" id="GO:0005829">
    <property type="term" value="C:cytosol"/>
    <property type="evidence" value="ECO:0007669"/>
    <property type="project" value="TreeGrafter"/>
</dbReference>
<keyword evidence="7" id="KW-1185">Reference proteome</keyword>
<keyword evidence="2" id="KW-0808">Transferase</keyword>
<dbReference type="EMBL" id="AP009387">
    <property type="protein sequence ID" value="BAG47906.1"/>
    <property type="molecule type" value="Genomic_DNA"/>
</dbReference>
<dbReference type="InterPro" id="IPR052028">
    <property type="entry name" value="HipA_Ser/Thr_kinase"/>
</dbReference>
<dbReference type="GeneID" id="93172201"/>
<proteinExistence type="inferred from homology"/>
<evidence type="ECO:0000313" key="7">
    <source>
        <dbReference type="Proteomes" id="UP000008815"/>
    </source>
</evidence>
<dbReference type="eggNOG" id="COG3550">
    <property type="taxonomic scope" value="Bacteria"/>
</dbReference>
<dbReference type="KEGG" id="bmj:BMULJ_06107"/>
<dbReference type="RefSeq" id="WP_012217832.1">
    <property type="nucleotide sequence ID" value="NC_010087.1"/>
</dbReference>
<comment type="similarity">
    <text evidence="1">Belongs to the HipA Ser/Thr kinase family.</text>
</comment>
<dbReference type="HOGENOM" id="CLU_030167_1_0_4"/>
<dbReference type="AlphaFoldDB" id="A0A0H3KZJ8"/>
<evidence type="ECO:0000259" key="4">
    <source>
        <dbReference type="Pfam" id="PF07804"/>
    </source>
</evidence>
<evidence type="ECO:0000259" key="5">
    <source>
        <dbReference type="Pfam" id="PF13657"/>
    </source>
</evidence>
<dbReference type="PANTHER" id="PTHR37419:SF1">
    <property type="entry name" value="SERINE_THREONINE-PROTEIN KINASE TOXIN HIPA"/>
    <property type="match status" value="1"/>
</dbReference>
<reference evidence="6 7" key="1">
    <citation type="submission" date="2007-04" db="EMBL/GenBank/DDBJ databases">
        <title>Complete genome sequence of Burkholderia multivorans ATCC 17616.</title>
        <authorList>
            <person name="Ohtsubo Y."/>
            <person name="Yamashita A."/>
            <person name="Kurokawa K."/>
            <person name="Takami H."/>
            <person name="Yuhara S."/>
            <person name="Nishiyama E."/>
            <person name="Endo R."/>
            <person name="Miyazaki R."/>
            <person name="Ono A."/>
            <person name="Yano K."/>
            <person name="Ito M."/>
            <person name="Sota M."/>
            <person name="Yuji N."/>
            <person name="Hattori M."/>
            <person name="Tsuda M."/>
        </authorList>
    </citation>
    <scope>NUCLEOTIDE SEQUENCE [LARGE SCALE GENOMIC DNA]</scope>
    <source>
        <strain evidence="7">ATCC 17616 / 249</strain>
    </source>
</reference>